<protein>
    <submittedName>
        <fullName evidence="2">Uncharacterized protein</fullName>
    </submittedName>
</protein>
<organism evidence="2 3">
    <name type="scientific">Uncinocarpus reesii (strain UAMH 1704)</name>
    <dbReference type="NCBI Taxonomy" id="336963"/>
    <lineage>
        <taxon>Eukaryota</taxon>
        <taxon>Fungi</taxon>
        <taxon>Dikarya</taxon>
        <taxon>Ascomycota</taxon>
        <taxon>Pezizomycotina</taxon>
        <taxon>Eurotiomycetes</taxon>
        <taxon>Eurotiomycetidae</taxon>
        <taxon>Onygenales</taxon>
        <taxon>Onygenaceae</taxon>
        <taxon>Uncinocarpus</taxon>
    </lineage>
</organism>
<dbReference type="eggNOG" id="ENOG502T3TM">
    <property type="taxonomic scope" value="Eukaryota"/>
</dbReference>
<dbReference type="OrthoDB" id="73788at2759"/>
<gene>
    <name evidence="2" type="ORF">UREG_01299</name>
</gene>
<feature type="compositionally biased region" description="Low complexity" evidence="1">
    <location>
        <begin position="245"/>
        <end position="260"/>
    </location>
</feature>
<feature type="compositionally biased region" description="Basic and acidic residues" evidence="1">
    <location>
        <begin position="177"/>
        <end position="190"/>
    </location>
</feature>
<dbReference type="KEGG" id="ure:UREG_01299"/>
<feature type="region of interest" description="Disordered" evidence="1">
    <location>
        <begin position="476"/>
        <end position="599"/>
    </location>
</feature>
<feature type="region of interest" description="Disordered" evidence="1">
    <location>
        <begin position="328"/>
        <end position="444"/>
    </location>
</feature>
<sequence length="599" mass="66258">MTKRKRFSAPRPRARNRNVAGSPVTQRRRYRLSLGGNTRSQKTLTQINFVNQPSMRESLSDLDLEYIEDEESRQDATPPKTRSRRRKAESSVRNDRLIQPANTTLTQMGYGTIQSDSDEDDCLTLPTERTVPAQTRKRNSRILEPAEGESPLHNISEVETNGFVRPRKRRISCEKEHRVKRLDDKHRTDSDSFVLKSSDKPHGSSKPKKISKHVPSPARNITKASDQNKARLFSSPITPQKVRPRVVPSSQSPESPELVLRSASHKVATTRSSLKSQSDDIPYDHITNVRINGSPSPFGATVNTDFTQAAFSLPPPIDQVLESPSLHTINGRSIRDRCPSSPLSSVCSPEAPSKSFLGEIQPTLTLGRPVSRSSAQSKGSTRQIVYETDGETDSQSERIFVPTSQLAPHDNIPSGPIVHGSSPQSPSPKPQGESTEAVPSISDPDASLLYSRHYLTYPYEKYMGTPRRGDMGEIFEGHFESPSDSIEPSLPVPPHLNNRTSIPKELNLTEDLSTESVPESSQVQQHDAEIQNTQPRTSPAPIVLIESSQEPTTGTNNTGPQSDPRGILTTSQLVPENLMDSIPPPPGWMPSQVIDQEDI</sequence>
<accession>C4JHD6</accession>
<dbReference type="EMBL" id="CH476615">
    <property type="protein sequence ID" value="EEP76450.1"/>
    <property type="molecule type" value="Genomic_DNA"/>
</dbReference>
<feature type="compositionally biased region" description="Polar residues" evidence="1">
    <location>
        <begin position="371"/>
        <end position="383"/>
    </location>
</feature>
<dbReference type="Proteomes" id="UP000002058">
    <property type="component" value="Unassembled WGS sequence"/>
</dbReference>
<reference evidence="3" key="1">
    <citation type="journal article" date="2009" name="Genome Res.">
        <title>Comparative genomic analyses of the human fungal pathogens Coccidioides and their relatives.</title>
        <authorList>
            <person name="Sharpton T.J."/>
            <person name="Stajich J.E."/>
            <person name="Rounsley S.D."/>
            <person name="Gardner M.J."/>
            <person name="Wortman J.R."/>
            <person name="Jordar V.S."/>
            <person name="Maiti R."/>
            <person name="Kodira C.D."/>
            <person name="Neafsey D.E."/>
            <person name="Zeng Q."/>
            <person name="Hung C.-Y."/>
            <person name="McMahan C."/>
            <person name="Muszewska A."/>
            <person name="Grynberg M."/>
            <person name="Mandel M.A."/>
            <person name="Kellner E.M."/>
            <person name="Barker B.M."/>
            <person name="Galgiani J.N."/>
            <person name="Orbach M.J."/>
            <person name="Kirkland T.N."/>
            <person name="Cole G.T."/>
            <person name="Henn M.R."/>
            <person name="Birren B.W."/>
            <person name="Taylor J.W."/>
        </authorList>
    </citation>
    <scope>NUCLEOTIDE SEQUENCE [LARGE SCALE GENOMIC DNA]</scope>
    <source>
        <strain evidence="3">UAMH 1704</strain>
    </source>
</reference>
<feature type="compositionally biased region" description="Basic residues" evidence="1">
    <location>
        <begin position="1"/>
        <end position="16"/>
    </location>
</feature>
<feature type="compositionally biased region" description="Polar residues" evidence="1">
    <location>
        <begin position="546"/>
        <end position="561"/>
    </location>
</feature>
<name>C4JHD6_UNCRE</name>
<feature type="compositionally biased region" description="Polar residues" evidence="1">
    <location>
        <begin position="510"/>
        <end position="537"/>
    </location>
</feature>
<dbReference type="VEuPathDB" id="FungiDB:UREG_01299"/>
<dbReference type="InParanoid" id="C4JHD6"/>
<dbReference type="HOGENOM" id="CLU_032072_0_0_1"/>
<feature type="region of interest" description="Disordered" evidence="1">
    <location>
        <begin position="177"/>
        <end position="279"/>
    </location>
</feature>
<feature type="compositionally biased region" description="Basic residues" evidence="1">
    <location>
        <begin position="203"/>
        <end position="212"/>
    </location>
</feature>
<feature type="compositionally biased region" description="Polar residues" evidence="1">
    <location>
        <begin position="267"/>
        <end position="276"/>
    </location>
</feature>
<feature type="region of interest" description="Disordered" evidence="1">
    <location>
        <begin position="115"/>
        <end position="160"/>
    </location>
</feature>
<evidence type="ECO:0000256" key="1">
    <source>
        <dbReference type="SAM" id="MobiDB-lite"/>
    </source>
</evidence>
<feature type="region of interest" description="Disordered" evidence="1">
    <location>
        <begin position="1"/>
        <end position="26"/>
    </location>
</feature>
<dbReference type="GeneID" id="8444659"/>
<keyword evidence="3" id="KW-1185">Reference proteome</keyword>
<proteinExistence type="predicted"/>
<dbReference type="OMA" id="FWMGSQD"/>
<feature type="compositionally biased region" description="Low complexity" evidence="1">
    <location>
        <begin position="339"/>
        <end position="349"/>
    </location>
</feature>
<evidence type="ECO:0000313" key="2">
    <source>
        <dbReference type="EMBL" id="EEP76450.1"/>
    </source>
</evidence>
<feature type="region of interest" description="Disordered" evidence="1">
    <location>
        <begin position="68"/>
        <end position="96"/>
    </location>
</feature>
<evidence type="ECO:0000313" key="3">
    <source>
        <dbReference type="Proteomes" id="UP000002058"/>
    </source>
</evidence>
<dbReference type="AlphaFoldDB" id="C4JHD6"/>
<dbReference type="RefSeq" id="XP_002541783.1">
    <property type="nucleotide sequence ID" value="XM_002541737.1"/>
</dbReference>